<evidence type="ECO:0000313" key="4">
    <source>
        <dbReference type="Proteomes" id="UP000198521"/>
    </source>
</evidence>
<proteinExistence type="predicted"/>
<dbReference type="InterPro" id="IPR011050">
    <property type="entry name" value="Pectin_lyase_fold/virulence"/>
</dbReference>
<dbReference type="NCBIfam" id="NF041518">
    <property type="entry name" value="choice_anch_Q"/>
    <property type="match status" value="1"/>
</dbReference>
<protein>
    <submittedName>
        <fullName evidence="3">Por secretion system C-terminal sorting domain-containing protein</fullName>
    </submittedName>
</protein>
<evidence type="ECO:0000313" key="3">
    <source>
        <dbReference type="EMBL" id="SEL15346.1"/>
    </source>
</evidence>
<dbReference type="AlphaFoldDB" id="A0A1H7MVG8"/>
<dbReference type="Proteomes" id="UP000198521">
    <property type="component" value="Unassembled WGS sequence"/>
</dbReference>
<feature type="domain" description="Secretion system C-terminal sorting" evidence="2">
    <location>
        <begin position="703"/>
        <end position="773"/>
    </location>
</feature>
<keyword evidence="1" id="KW-0732">Signal</keyword>
<dbReference type="Pfam" id="PF18962">
    <property type="entry name" value="Por_Secre_tail"/>
    <property type="match status" value="1"/>
</dbReference>
<accession>A0A1H7MVG8</accession>
<evidence type="ECO:0000259" key="2">
    <source>
        <dbReference type="Pfam" id="PF18962"/>
    </source>
</evidence>
<name>A0A1H7MVG8_AQUAM</name>
<dbReference type="InterPro" id="IPR059226">
    <property type="entry name" value="Choice_anch_Q_dom"/>
</dbReference>
<evidence type="ECO:0000256" key="1">
    <source>
        <dbReference type="ARBA" id="ARBA00022729"/>
    </source>
</evidence>
<dbReference type="EMBL" id="FOAB01000003">
    <property type="protein sequence ID" value="SEL15346.1"/>
    <property type="molecule type" value="Genomic_DNA"/>
</dbReference>
<dbReference type="InterPro" id="IPR012334">
    <property type="entry name" value="Pectin_lyas_fold"/>
</dbReference>
<dbReference type="STRING" id="1038014.SAMN04487910_1877"/>
<reference evidence="3 4" key="1">
    <citation type="submission" date="2016-10" db="EMBL/GenBank/DDBJ databases">
        <authorList>
            <person name="de Groot N.N."/>
        </authorList>
    </citation>
    <scope>NUCLEOTIDE SEQUENCE [LARGE SCALE GENOMIC DNA]</scope>
    <source>
        <strain evidence="3 4">DSM 25232</strain>
    </source>
</reference>
<dbReference type="SMART" id="SM00710">
    <property type="entry name" value="PbH1"/>
    <property type="match status" value="6"/>
</dbReference>
<sequence>MIMFCVLLTFFASAQKTYYVSSQNGNDNNSGLEQNLAFKSIQKAVNSVNEGDTVKILSGIYTGENDSPWSEIFMSISGSEEKYITFSGVPDAQGKLPTIVSASVKGIDLLGSSYLIIENLEFVPADEDVKGMINDPSFGLELWRARRAIGIDNGSHHIIIRNNYVHDFPGNGIAIGGSEVVLIEGNLVEHCAFQSQNGNSGISSYQPANLNVSSFPDYPNHRIIYKNNVSRYNVNLRGFLGGGNRITDGNGIIVDDHIQDQKENGVPYNSRTLLIGNVCYGNGGQGINVFSSDNVDVYNNTLFDNAQSTRISNPAYPIAIGDSQLSIGRVKNARVKNNILYNSNASKTTISRYQDENISYDQNIHWNATGNPESLSTNDLIVNPKLKSIQALNESQTNLLATSSNPFNINGASATLFTPTKNNNFPVHNVNLQSSSPAINAGVNVGFGDIVGTSIDIGAIEFDGVVNTLEDKIISTSVPNQVVAGKETIITISYEAKEDRDISIVFQLDSSPYTVYKSNRARVSAGVGTINVPLSIPENTPIGNNEYQFQVYITSVGGNWNNRLDNLNKPNIDCISEDIGITQVLEVGAKGNCSGEQIEILLDNKPVVQFTLTNNIEVYRYSDYKEGQNIKVAFINDDNSTCDLNAYIDWIKICDILYQTEDYSNRTGCGSSEWLYCNGNFDFGNLSCGQNRNGEITKESIILYPNPVEHSFFVENNKDELLSIKVMNLEGKVLRTFKSEINDTKLSVDINDLPKGVYLVTIFSKDSKEQKAIKIYKE</sequence>
<keyword evidence="4" id="KW-1185">Reference proteome</keyword>
<dbReference type="Gene3D" id="2.160.20.10">
    <property type="entry name" value="Single-stranded right-handed beta-helix, Pectin lyase-like"/>
    <property type="match status" value="1"/>
</dbReference>
<dbReference type="SUPFAM" id="SSF51126">
    <property type="entry name" value="Pectin lyase-like"/>
    <property type="match status" value="1"/>
</dbReference>
<organism evidence="3 4">
    <name type="scientific">Aquimarina amphilecti</name>
    <dbReference type="NCBI Taxonomy" id="1038014"/>
    <lineage>
        <taxon>Bacteria</taxon>
        <taxon>Pseudomonadati</taxon>
        <taxon>Bacteroidota</taxon>
        <taxon>Flavobacteriia</taxon>
        <taxon>Flavobacteriales</taxon>
        <taxon>Flavobacteriaceae</taxon>
        <taxon>Aquimarina</taxon>
    </lineage>
</organism>
<dbReference type="InterPro" id="IPR026444">
    <property type="entry name" value="Secre_tail"/>
</dbReference>
<dbReference type="NCBIfam" id="TIGR04183">
    <property type="entry name" value="Por_Secre_tail"/>
    <property type="match status" value="1"/>
</dbReference>
<dbReference type="Gene3D" id="2.60.60.40">
    <property type="match status" value="1"/>
</dbReference>
<dbReference type="InterPro" id="IPR006626">
    <property type="entry name" value="PbH1"/>
</dbReference>
<gene>
    <name evidence="3" type="ORF">SAMN04487910_1877</name>
</gene>